<name>A0A6J4MZD7_9BACT</name>
<feature type="signal peptide" evidence="1">
    <location>
        <begin position="1"/>
        <end position="22"/>
    </location>
</feature>
<evidence type="ECO:0000256" key="1">
    <source>
        <dbReference type="SAM" id="SignalP"/>
    </source>
</evidence>
<sequence length="184" mass="20126">MKPTSFLLCAALVIAAAPGASAQGFLEPSAAPTCAEQGIARVAVSVPPGKTEEEIRQALASNSPFPAGVDVRVLERVEHPRLTNFPEFKPRLERMLQALLRRGQDIEGTGSTLLELDEDGRVTTVHPASGSRAVDQHLDRLWRFAEFTPVVVEGCRARAWVHMRASFKTEDEGDRDRMEVQVGP</sequence>
<dbReference type="AlphaFoldDB" id="A0A6J4MZD7"/>
<keyword evidence="1" id="KW-0732">Signal</keyword>
<proteinExistence type="predicted"/>
<protein>
    <recommendedName>
        <fullName evidence="3">TonB C-terminal domain-containing protein</fullName>
    </recommendedName>
</protein>
<accession>A0A6J4MZD7</accession>
<reference evidence="2" key="1">
    <citation type="submission" date="2020-02" db="EMBL/GenBank/DDBJ databases">
        <authorList>
            <person name="Meier V. D."/>
        </authorList>
    </citation>
    <scope>NUCLEOTIDE SEQUENCE</scope>
    <source>
        <strain evidence="2">AVDCRST_MAG89</strain>
    </source>
</reference>
<dbReference type="EMBL" id="CADCTV010001003">
    <property type="protein sequence ID" value="CAA9373038.1"/>
    <property type="molecule type" value="Genomic_DNA"/>
</dbReference>
<dbReference type="SUPFAM" id="SSF74653">
    <property type="entry name" value="TolA/TonB C-terminal domain"/>
    <property type="match status" value="1"/>
</dbReference>
<feature type="chain" id="PRO_5026845678" description="TonB C-terminal domain-containing protein" evidence="1">
    <location>
        <begin position="23"/>
        <end position="184"/>
    </location>
</feature>
<evidence type="ECO:0000313" key="2">
    <source>
        <dbReference type="EMBL" id="CAA9373038.1"/>
    </source>
</evidence>
<organism evidence="2">
    <name type="scientific">uncultured Gemmatimonadota bacterium</name>
    <dbReference type="NCBI Taxonomy" id="203437"/>
    <lineage>
        <taxon>Bacteria</taxon>
        <taxon>Pseudomonadati</taxon>
        <taxon>Gemmatimonadota</taxon>
        <taxon>environmental samples</taxon>
    </lineage>
</organism>
<evidence type="ECO:0008006" key="3">
    <source>
        <dbReference type="Google" id="ProtNLM"/>
    </source>
</evidence>
<gene>
    <name evidence="2" type="ORF">AVDCRST_MAG89-4756</name>
</gene>